<feature type="transmembrane region" description="Helical" evidence="1">
    <location>
        <begin position="34"/>
        <end position="56"/>
    </location>
</feature>
<evidence type="ECO:0000313" key="3">
    <source>
        <dbReference type="Proteomes" id="UP000287872"/>
    </source>
</evidence>
<keyword evidence="3" id="KW-1185">Reference proteome</keyword>
<dbReference type="InterPro" id="IPR021257">
    <property type="entry name" value="DUF2809"/>
</dbReference>
<feature type="transmembrane region" description="Helical" evidence="1">
    <location>
        <begin position="98"/>
        <end position="125"/>
    </location>
</feature>
<evidence type="ECO:0008006" key="4">
    <source>
        <dbReference type="Google" id="ProtNLM"/>
    </source>
</evidence>
<name>A0A401UND1_9CLOT</name>
<comment type="caution">
    <text evidence="2">The sequence shown here is derived from an EMBL/GenBank/DDBJ whole genome shotgun (WGS) entry which is preliminary data.</text>
</comment>
<evidence type="ECO:0000313" key="2">
    <source>
        <dbReference type="EMBL" id="GCD11044.1"/>
    </source>
</evidence>
<dbReference type="EMBL" id="BHYK01000014">
    <property type="protein sequence ID" value="GCD11044.1"/>
    <property type="molecule type" value="Genomic_DNA"/>
</dbReference>
<organism evidence="2 3">
    <name type="scientific">Clostridium tagluense</name>
    <dbReference type="NCBI Taxonomy" id="360422"/>
    <lineage>
        <taxon>Bacteria</taxon>
        <taxon>Bacillati</taxon>
        <taxon>Bacillota</taxon>
        <taxon>Clostridia</taxon>
        <taxon>Eubacteriales</taxon>
        <taxon>Clostridiaceae</taxon>
        <taxon>Clostridium</taxon>
    </lineage>
</organism>
<feature type="transmembrane region" description="Helical" evidence="1">
    <location>
        <begin position="7"/>
        <end position="28"/>
    </location>
</feature>
<keyword evidence="1" id="KW-0472">Membrane</keyword>
<gene>
    <name evidence="2" type="ORF">Ctaglu_26670</name>
</gene>
<sequence length="136" mass="15546">MIYKRNRLFYGFMIIIVIILGLCSRKMATVIPDFLNTYLGDALWALMIFLAFGFIFKGTKTKLVALMGISFCYIIEISQLYHAIWIDDMRKTTLGGLVLGYVFLYTDLLAYAIGIGLGIIIDYYIALYKSRLPLMP</sequence>
<dbReference type="RefSeq" id="WP_125002500.1">
    <property type="nucleotide sequence ID" value="NZ_BHYK01000014.1"/>
</dbReference>
<keyword evidence="1" id="KW-0812">Transmembrane</keyword>
<reference evidence="2 3" key="1">
    <citation type="submission" date="2018-11" db="EMBL/GenBank/DDBJ databases">
        <title>Genome sequencing and assembly of Clostridium tagluense strain A121.</title>
        <authorList>
            <person name="Murakami T."/>
            <person name="Segawa T."/>
            <person name="Shcherbakova V.A."/>
            <person name="Mori H."/>
            <person name="Yoshimura Y."/>
        </authorList>
    </citation>
    <scope>NUCLEOTIDE SEQUENCE [LARGE SCALE GENOMIC DNA]</scope>
    <source>
        <strain evidence="2 3">A121</strain>
    </source>
</reference>
<feature type="transmembrane region" description="Helical" evidence="1">
    <location>
        <begin position="63"/>
        <end position="86"/>
    </location>
</feature>
<dbReference type="Proteomes" id="UP000287872">
    <property type="component" value="Unassembled WGS sequence"/>
</dbReference>
<keyword evidence="1" id="KW-1133">Transmembrane helix</keyword>
<accession>A0A401UND1</accession>
<proteinExistence type="predicted"/>
<dbReference type="AlphaFoldDB" id="A0A401UND1"/>
<protein>
    <recommendedName>
        <fullName evidence="4">DUF2809 domain-containing protein</fullName>
    </recommendedName>
</protein>
<dbReference type="OrthoDB" id="5360192at2"/>
<evidence type="ECO:0000256" key="1">
    <source>
        <dbReference type="SAM" id="Phobius"/>
    </source>
</evidence>
<dbReference type="Pfam" id="PF10990">
    <property type="entry name" value="DUF2809"/>
    <property type="match status" value="1"/>
</dbReference>